<dbReference type="InterPro" id="IPR038497">
    <property type="entry name" value="ATPase_V1-cplx_hsu_C_sf"/>
</dbReference>
<keyword evidence="13" id="KW-0407">Ion channel</keyword>
<dbReference type="GO" id="GO:0000221">
    <property type="term" value="C:vacuolar proton-transporting V-type ATPase, V1 domain"/>
    <property type="evidence" value="ECO:0007669"/>
    <property type="project" value="InterPro"/>
</dbReference>
<dbReference type="SUPFAM" id="SSF81324">
    <property type="entry name" value="Voltage-gated potassium channels"/>
    <property type="match status" value="1"/>
</dbReference>
<evidence type="ECO:0000256" key="13">
    <source>
        <dbReference type="ARBA" id="ARBA00023303"/>
    </source>
</evidence>
<dbReference type="CDD" id="cd00038">
    <property type="entry name" value="CAP_ED"/>
    <property type="match status" value="1"/>
</dbReference>
<dbReference type="InterPro" id="IPR014710">
    <property type="entry name" value="RmlC-like_jellyroll"/>
</dbReference>
<evidence type="ECO:0000256" key="3">
    <source>
        <dbReference type="ARBA" id="ARBA00022448"/>
    </source>
</evidence>
<dbReference type="InterPro" id="IPR005821">
    <property type="entry name" value="Ion_trans_dom"/>
</dbReference>
<keyword evidence="4" id="KW-0633">Potassium transport</keyword>
<keyword evidence="7" id="KW-0631">Potassium channel</keyword>
<dbReference type="AlphaFoldDB" id="A0A2R5GX79"/>
<dbReference type="InterPro" id="IPR018490">
    <property type="entry name" value="cNMP-bd_dom_sf"/>
</dbReference>
<evidence type="ECO:0000256" key="12">
    <source>
        <dbReference type="ARBA" id="ARBA00023136"/>
    </source>
</evidence>
<dbReference type="Gene3D" id="2.60.120.10">
    <property type="entry name" value="Jelly Rolls"/>
    <property type="match status" value="1"/>
</dbReference>
<dbReference type="Gene3D" id="1.10.287.70">
    <property type="match status" value="1"/>
</dbReference>
<reference evidence="16 17" key="1">
    <citation type="submission" date="2017-12" db="EMBL/GenBank/DDBJ databases">
        <title>Sequencing, de novo assembly and annotation of complete genome of a new Thraustochytrid species, strain FCC1311.</title>
        <authorList>
            <person name="Sedici K."/>
            <person name="Godart F."/>
            <person name="Aiese Cigliano R."/>
            <person name="Sanseverino W."/>
            <person name="Barakat M."/>
            <person name="Ortet P."/>
            <person name="Marechal E."/>
            <person name="Cagnac O."/>
            <person name="Amato A."/>
        </authorList>
    </citation>
    <scope>NUCLEOTIDE SEQUENCE [LARGE SCALE GENOMIC DNA]</scope>
</reference>
<keyword evidence="10 14" id="KW-1133">Transmembrane helix</keyword>
<evidence type="ECO:0000256" key="10">
    <source>
        <dbReference type="ARBA" id="ARBA00022989"/>
    </source>
</evidence>
<feature type="transmembrane region" description="Helical" evidence="14">
    <location>
        <begin position="191"/>
        <end position="209"/>
    </location>
</feature>
<evidence type="ECO:0000256" key="9">
    <source>
        <dbReference type="ARBA" id="ARBA00022958"/>
    </source>
</evidence>
<name>A0A2R5GX79_9STRA</name>
<dbReference type="GO" id="GO:0005249">
    <property type="term" value="F:voltage-gated potassium channel activity"/>
    <property type="evidence" value="ECO:0007669"/>
    <property type="project" value="InterPro"/>
</dbReference>
<feature type="transmembrane region" description="Helical" evidence="14">
    <location>
        <begin position="215"/>
        <end position="239"/>
    </location>
</feature>
<evidence type="ECO:0000256" key="5">
    <source>
        <dbReference type="ARBA" id="ARBA00022692"/>
    </source>
</evidence>
<dbReference type="InterPro" id="IPR016024">
    <property type="entry name" value="ARM-type_fold"/>
</dbReference>
<keyword evidence="12 14" id="KW-0472">Membrane</keyword>
<keyword evidence="6" id="KW-0375">Hydrogen ion transport</keyword>
<dbReference type="PROSITE" id="PS50042">
    <property type="entry name" value="CNMP_BINDING_3"/>
    <property type="match status" value="1"/>
</dbReference>
<accession>A0A2R5GX79</accession>
<comment type="subcellular location">
    <subcellularLocation>
        <location evidence="1">Membrane</location>
        <topology evidence="1">Multi-pass membrane protein</topology>
    </subcellularLocation>
</comment>
<dbReference type="GO" id="GO:0034702">
    <property type="term" value="C:monoatomic ion channel complex"/>
    <property type="evidence" value="ECO:0007669"/>
    <property type="project" value="UniProtKB-KW"/>
</dbReference>
<dbReference type="SUPFAM" id="SSF48371">
    <property type="entry name" value="ARM repeat"/>
    <property type="match status" value="1"/>
</dbReference>
<dbReference type="Pfam" id="PF00027">
    <property type="entry name" value="cNMP_binding"/>
    <property type="match status" value="1"/>
</dbReference>
<comment type="similarity">
    <text evidence="2">Belongs to the V-ATPase H subunit family.</text>
</comment>
<dbReference type="InterPro" id="IPR011989">
    <property type="entry name" value="ARM-like"/>
</dbReference>
<evidence type="ECO:0000256" key="1">
    <source>
        <dbReference type="ARBA" id="ARBA00004141"/>
    </source>
</evidence>
<evidence type="ECO:0000256" key="14">
    <source>
        <dbReference type="SAM" id="Phobius"/>
    </source>
</evidence>
<dbReference type="GO" id="GO:0042391">
    <property type="term" value="P:regulation of membrane potential"/>
    <property type="evidence" value="ECO:0007669"/>
    <property type="project" value="TreeGrafter"/>
</dbReference>
<dbReference type="Pfam" id="PF11698">
    <property type="entry name" value="V-ATPase_H_C"/>
    <property type="match status" value="1"/>
</dbReference>
<keyword evidence="11" id="KW-0406">Ion transport</keyword>
<dbReference type="InterPro" id="IPR011987">
    <property type="entry name" value="ATPase_V1-cplx_hsu_C"/>
</dbReference>
<sequence>MLPFELAFWTETGSPEAVQRVNRVADAIFWADLLQNFFVAHIDTWGTLHTDKRVIARAYISSWFMVDLVACVPFELFVPGYLVSASDLLKCVRLLRLAKILRFLDRLQFAAATRIVRLFFTVLLLCHWVACLWYRLGMIWLERGECDLAQIGDITHGRSSPLHRMRHCSWVIEQAENRLDASLISPYLRSLYWSIATIMTVGYGDIVPVNVVEHILYIFVTVIGAGVYAHVFSTIVRVLERANALSNQYASVMEDTQAQMTYLRFPTSLRNKIFAYYGNVFDKQKYMLSGGGPFYKDLPRPLALACTEALFFEKLEKIDFLHDCTSAFLLELCSSLNRVICIPGQAIIRQGEASDAWFIIESGRCRVERHGPSFRDALEEAKVEDGNVPTPPGNVPDPHEFDLSTSSDVEEDGNVQELRVLGQGDHFGEIGLLTGNFRTATVRAIEFCELNYISVLRFYTLLGRFQTVKMAAFEGTRFQESSFVLESEGANAQAPDWNAVASTAGLSSHDVSAIRAVEGQDERATSELLAEGNNGADLGAALLKTVGAVSDANVLRYAVQLAEKVLLPDLAKRAKAIFSGAGEPTDLLGSDDAPAGAPTPQAAAASQFAKLLEVQDEMVCLRARYVSSMLLSVAGDHASESQGGKTILNSICNDLTSDGRLASKSLMAALQSLSVLLRNHTMRSAFEHRAGIIMLLDLADQGFSNMSANTQYTLALCIWLSCFSESAAARVDQAGLSTLVRLLRLEPRLPTTRLLLATIRIVLALNPDNQQALCEAVIEAKLPKILGQLSSKKNVKDVEMRANLDWLHETLSRNFKVLSTFERHAQELLSKKLTKSMLHEDLFWKENALKFEHNNFSSIKQLIELLKSEDPETVAVASSDLGFFVQYFPNGKAIVEKEGGKHAIMQLLTHQSPEVQKQALIACSKIMVTNWESVKA</sequence>
<organism evidence="16 17">
    <name type="scientific">Hondaea fermentalgiana</name>
    <dbReference type="NCBI Taxonomy" id="2315210"/>
    <lineage>
        <taxon>Eukaryota</taxon>
        <taxon>Sar</taxon>
        <taxon>Stramenopiles</taxon>
        <taxon>Bigyra</taxon>
        <taxon>Labyrinthulomycetes</taxon>
        <taxon>Thraustochytrida</taxon>
        <taxon>Thraustochytriidae</taxon>
        <taxon>Hondaea</taxon>
    </lineage>
</organism>
<dbReference type="PANTHER" id="PTHR10217:SF435">
    <property type="entry name" value="POTASSIUM VOLTAGE-GATED CHANNEL PROTEIN EAG"/>
    <property type="match status" value="1"/>
</dbReference>
<evidence type="ECO:0000256" key="7">
    <source>
        <dbReference type="ARBA" id="ARBA00022826"/>
    </source>
</evidence>
<dbReference type="InterPro" id="IPR004908">
    <property type="entry name" value="ATPase_V1-cplx_hsu"/>
</dbReference>
<dbReference type="InterPro" id="IPR018488">
    <property type="entry name" value="cNMP-bd_CS"/>
</dbReference>
<feature type="transmembrane region" description="Helical" evidence="14">
    <location>
        <begin position="115"/>
        <end position="134"/>
    </location>
</feature>
<gene>
    <name evidence="16" type="ORF">FCC1311_087782</name>
</gene>
<evidence type="ECO:0000256" key="6">
    <source>
        <dbReference type="ARBA" id="ARBA00022781"/>
    </source>
</evidence>
<comment type="caution">
    <text evidence="16">The sequence shown here is derived from an EMBL/GenBank/DDBJ whole genome shotgun (WGS) entry which is preliminary data.</text>
</comment>
<dbReference type="Pfam" id="PF00520">
    <property type="entry name" value="Ion_trans"/>
    <property type="match status" value="1"/>
</dbReference>
<keyword evidence="5 14" id="KW-0812">Transmembrane</keyword>
<proteinExistence type="inferred from homology"/>
<evidence type="ECO:0000259" key="15">
    <source>
        <dbReference type="PROSITE" id="PS50042"/>
    </source>
</evidence>
<feature type="transmembrane region" description="Helical" evidence="14">
    <location>
        <begin position="58"/>
        <end position="78"/>
    </location>
</feature>
<feature type="domain" description="Cyclic nucleotide-binding" evidence="15">
    <location>
        <begin position="320"/>
        <end position="474"/>
    </location>
</feature>
<keyword evidence="17" id="KW-1185">Reference proteome</keyword>
<dbReference type="GO" id="GO:0005886">
    <property type="term" value="C:plasma membrane"/>
    <property type="evidence" value="ECO:0007669"/>
    <property type="project" value="TreeGrafter"/>
</dbReference>
<dbReference type="Gene3D" id="1.25.40.150">
    <property type="entry name" value="V-type ATPase, subunit H, C-terminal domain"/>
    <property type="match status" value="1"/>
</dbReference>
<dbReference type="InterPro" id="IPR000595">
    <property type="entry name" value="cNMP-bd_dom"/>
</dbReference>
<evidence type="ECO:0000313" key="17">
    <source>
        <dbReference type="Proteomes" id="UP000241890"/>
    </source>
</evidence>
<dbReference type="GO" id="GO:0046961">
    <property type="term" value="F:proton-transporting ATPase activity, rotational mechanism"/>
    <property type="evidence" value="ECO:0007669"/>
    <property type="project" value="InterPro"/>
</dbReference>
<protein>
    <submittedName>
        <fullName evidence="16">Potassium voltage-gated channel protein eag</fullName>
    </submittedName>
</protein>
<evidence type="ECO:0000256" key="2">
    <source>
        <dbReference type="ARBA" id="ARBA00008613"/>
    </source>
</evidence>
<dbReference type="PRINTS" id="PR01463">
    <property type="entry name" value="EAGCHANLFMLY"/>
</dbReference>
<dbReference type="OrthoDB" id="10263554at2759"/>
<dbReference type="SMART" id="SM00100">
    <property type="entry name" value="cNMP"/>
    <property type="match status" value="1"/>
</dbReference>
<evidence type="ECO:0000256" key="4">
    <source>
        <dbReference type="ARBA" id="ARBA00022538"/>
    </source>
</evidence>
<dbReference type="InterPro" id="IPR003938">
    <property type="entry name" value="K_chnl_volt-dep_EAG/ELK/ERG"/>
</dbReference>
<keyword evidence="9" id="KW-0630">Potassium</keyword>
<dbReference type="Proteomes" id="UP000241890">
    <property type="component" value="Unassembled WGS sequence"/>
</dbReference>
<keyword evidence="3" id="KW-0813">Transport</keyword>
<evidence type="ECO:0000256" key="11">
    <source>
        <dbReference type="ARBA" id="ARBA00023065"/>
    </source>
</evidence>
<dbReference type="SUPFAM" id="SSF51206">
    <property type="entry name" value="cAMP-binding domain-like"/>
    <property type="match status" value="1"/>
</dbReference>
<dbReference type="Pfam" id="PF03224">
    <property type="entry name" value="V-ATPase_H_N"/>
    <property type="match status" value="1"/>
</dbReference>
<dbReference type="InterPro" id="IPR050818">
    <property type="entry name" value="KCNH_animal-type"/>
</dbReference>
<evidence type="ECO:0000313" key="16">
    <source>
        <dbReference type="EMBL" id="GBG32554.1"/>
    </source>
</evidence>
<dbReference type="InParanoid" id="A0A2R5GX79"/>
<dbReference type="Gene3D" id="1.25.10.10">
    <property type="entry name" value="Leucine-rich Repeat Variant"/>
    <property type="match status" value="1"/>
</dbReference>
<dbReference type="EMBL" id="BEYU01000124">
    <property type="protein sequence ID" value="GBG32554.1"/>
    <property type="molecule type" value="Genomic_DNA"/>
</dbReference>
<dbReference type="PANTHER" id="PTHR10217">
    <property type="entry name" value="VOLTAGE AND LIGAND GATED POTASSIUM CHANNEL"/>
    <property type="match status" value="1"/>
</dbReference>
<evidence type="ECO:0000256" key="8">
    <source>
        <dbReference type="ARBA" id="ARBA00022882"/>
    </source>
</evidence>
<dbReference type="PROSITE" id="PS00889">
    <property type="entry name" value="CNMP_BINDING_2"/>
    <property type="match status" value="1"/>
</dbReference>
<keyword evidence="8" id="KW-0851">Voltage-gated channel</keyword>